<accession>A0ABQ4F0I9</accession>
<keyword evidence="2" id="KW-1133">Transmembrane helix</keyword>
<evidence type="ECO:0000256" key="1">
    <source>
        <dbReference type="SAM" id="MobiDB-lite"/>
    </source>
</evidence>
<evidence type="ECO:0000256" key="2">
    <source>
        <dbReference type="SAM" id="Phobius"/>
    </source>
</evidence>
<sequence length="130" mass="13747">MRGLPGYRCGMSRETWTVILVLGGIVAVATLAGAVVLAVKVLRTRKLLGDLGAGGKVAFYGALIYAVLPVDLLPDPIYLDDMGVLAGALLYLTRLVHQRRTARAGSVSRPSGADAPPLPLDRPDRAGTRR</sequence>
<evidence type="ECO:0000313" key="4">
    <source>
        <dbReference type="Proteomes" id="UP000621500"/>
    </source>
</evidence>
<feature type="region of interest" description="Disordered" evidence="1">
    <location>
        <begin position="100"/>
        <end position="130"/>
    </location>
</feature>
<protein>
    <recommendedName>
        <fullName evidence="5">DUF1232 domain-containing protein</fullName>
    </recommendedName>
</protein>
<comment type="caution">
    <text evidence="3">The sequence shown here is derived from an EMBL/GenBank/DDBJ whole genome shotgun (WGS) entry which is preliminary data.</text>
</comment>
<proteinExistence type="predicted"/>
<evidence type="ECO:0008006" key="5">
    <source>
        <dbReference type="Google" id="ProtNLM"/>
    </source>
</evidence>
<keyword evidence="2" id="KW-0812">Transmembrane</keyword>
<keyword evidence="2" id="KW-0472">Membrane</keyword>
<dbReference type="Proteomes" id="UP000621500">
    <property type="component" value="Unassembled WGS sequence"/>
</dbReference>
<organism evidence="3 4">
    <name type="scientific">Plantactinospora mayteni</name>
    <dbReference type="NCBI Taxonomy" id="566021"/>
    <lineage>
        <taxon>Bacteria</taxon>
        <taxon>Bacillati</taxon>
        <taxon>Actinomycetota</taxon>
        <taxon>Actinomycetes</taxon>
        <taxon>Micromonosporales</taxon>
        <taxon>Micromonosporaceae</taxon>
        <taxon>Plantactinospora</taxon>
    </lineage>
</organism>
<reference evidence="3 4" key="1">
    <citation type="submission" date="2021-01" db="EMBL/GenBank/DDBJ databases">
        <title>Whole genome shotgun sequence of Plantactinospora mayteni NBRC 109088.</title>
        <authorList>
            <person name="Komaki H."/>
            <person name="Tamura T."/>
        </authorList>
    </citation>
    <scope>NUCLEOTIDE SEQUENCE [LARGE SCALE GENOMIC DNA]</scope>
    <source>
        <strain evidence="3 4">NBRC 109088</strain>
    </source>
</reference>
<feature type="compositionally biased region" description="Basic and acidic residues" evidence="1">
    <location>
        <begin position="121"/>
        <end position="130"/>
    </location>
</feature>
<name>A0ABQ4F0I9_9ACTN</name>
<feature type="transmembrane region" description="Helical" evidence="2">
    <location>
        <begin position="16"/>
        <end position="39"/>
    </location>
</feature>
<keyword evidence="4" id="KW-1185">Reference proteome</keyword>
<dbReference type="EMBL" id="BONX01000053">
    <property type="protein sequence ID" value="GIH00417.1"/>
    <property type="molecule type" value="Genomic_DNA"/>
</dbReference>
<evidence type="ECO:0000313" key="3">
    <source>
        <dbReference type="EMBL" id="GIH00417.1"/>
    </source>
</evidence>
<gene>
    <name evidence="3" type="ORF">Pma05_69890</name>
</gene>